<protein>
    <recommendedName>
        <fullName evidence="7">Reverse transcriptase RNase H-like domain-containing protein</fullName>
    </recommendedName>
</protein>
<evidence type="ECO:0000313" key="8">
    <source>
        <dbReference type="EMBL" id="KAK4028650.1"/>
    </source>
</evidence>
<name>A0ABR0AU77_9CRUS</name>
<evidence type="ECO:0000259" key="7">
    <source>
        <dbReference type="Pfam" id="PF17917"/>
    </source>
</evidence>
<comment type="caution">
    <text evidence="8">The sequence shown here is derived from an EMBL/GenBank/DDBJ whole genome shotgun (WGS) entry which is preliminary data.</text>
</comment>
<proteinExistence type="predicted"/>
<reference evidence="8 9" key="1">
    <citation type="journal article" date="2023" name="Nucleic Acids Res.">
        <title>The hologenome of Daphnia magna reveals possible DNA methylation and microbiome-mediated evolution of the host genome.</title>
        <authorList>
            <person name="Chaturvedi A."/>
            <person name="Li X."/>
            <person name="Dhandapani V."/>
            <person name="Marshall H."/>
            <person name="Kissane S."/>
            <person name="Cuenca-Cambronero M."/>
            <person name="Asole G."/>
            <person name="Calvet F."/>
            <person name="Ruiz-Romero M."/>
            <person name="Marangio P."/>
            <person name="Guigo R."/>
            <person name="Rago D."/>
            <person name="Mirbahai L."/>
            <person name="Eastwood N."/>
            <person name="Colbourne J.K."/>
            <person name="Zhou J."/>
            <person name="Mallon E."/>
            <person name="Orsini L."/>
        </authorList>
    </citation>
    <scope>NUCLEOTIDE SEQUENCE [LARGE SCALE GENOMIC DNA]</scope>
    <source>
        <strain evidence="8">LRV0_1</strain>
    </source>
</reference>
<evidence type="ECO:0000313" key="9">
    <source>
        <dbReference type="Proteomes" id="UP001234178"/>
    </source>
</evidence>
<gene>
    <name evidence="8" type="ORF">OUZ56_021654</name>
</gene>
<dbReference type="InterPro" id="IPR041373">
    <property type="entry name" value="RT_RNaseH"/>
</dbReference>
<dbReference type="EMBL" id="JAOYFB010000039">
    <property type="protein sequence ID" value="KAK4028650.1"/>
    <property type="molecule type" value="Genomic_DNA"/>
</dbReference>
<accession>A0ABR0AU77</accession>
<dbReference type="Proteomes" id="UP001234178">
    <property type="component" value="Unassembled WGS sequence"/>
</dbReference>
<evidence type="ECO:0000256" key="2">
    <source>
        <dbReference type="ARBA" id="ARBA00022695"/>
    </source>
</evidence>
<keyword evidence="4" id="KW-0255">Endonuclease</keyword>
<keyword evidence="3" id="KW-0540">Nuclease</keyword>
<organism evidence="8 9">
    <name type="scientific">Daphnia magna</name>
    <dbReference type="NCBI Taxonomy" id="35525"/>
    <lineage>
        <taxon>Eukaryota</taxon>
        <taxon>Metazoa</taxon>
        <taxon>Ecdysozoa</taxon>
        <taxon>Arthropoda</taxon>
        <taxon>Crustacea</taxon>
        <taxon>Branchiopoda</taxon>
        <taxon>Diplostraca</taxon>
        <taxon>Cladocera</taxon>
        <taxon>Anomopoda</taxon>
        <taxon>Daphniidae</taxon>
        <taxon>Daphnia</taxon>
    </lineage>
</organism>
<keyword evidence="6" id="KW-0695">RNA-directed DNA polymerase</keyword>
<keyword evidence="1" id="KW-0808">Transferase</keyword>
<sequence length="124" mass="13760">MEMGGGTKGHDASGYGIGAVFSQIQPPPQSVDSAESDGQNLRELDGVEVVIAYTSKHLNDRKAKWSTTEKETYFFSVKIWGKLALTPMGLFGSVRSTEGEGLWEELNRRLVENKIYYLISEGDR</sequence>
<feature type="domain" description="Reverse transcriptase RNase H-like" evidence="7">
    <location>
        <begin position="11"/>
        <end position="73"/>
    </location>
</feature>
<evidence type="ECO:0000256" key="1">
    <source>
        <dbReference type="ARBA" id="ARBA00022679"/>
    </source>
</evidence>
<evidence type="ECO:0000256" key="6">
    <source>
        <dbReference type="ARBA" id="ARBA00022918"/>
    </source>
</evidence>
<keyword evidence="2" id="KW-0548">Nucleotidyltransferase</keyword>
<dbReference type="Pfam" id="PF17917">
    <property type="entry name" value="RT_RNaseH"/>
    <property type="match status" value="1"/>
</dbReference>
<evidence type="ECO:0000256" key="4">
    <source>
        <dbReference type="ARBA" id="ARBA00022759"/>
    </source>
</evidence>
<evidence type="ECO:0000256" key="5">
    <source>
        <dbReference type="ARBA" id="ARBA00022801"/>
    </source>
</evidence>
<keyword evidence="9" id="KW-1185">Reference proteome</keyword>
<keyword evidence="5" id="KW-0378">Hydrolase</keyword>
<evidence type="ECO:0000256" key="3">
    <source>
        <dbReference type="ARBA" id="ARBA00022722"/>
    </source>
</evidence>